<accession>A0ABX1APV5</accession>
<feature type="compositionally biased region" description="Basic and acidic residues" evidence="1">
    <location>
        <begin position="334"/>
        <end position="348"/>
    </location>
</feature>
<feature type="non-terminal residue" evidence="3">
    <location>
        <position position="348"/>
    </location>
</feature>
<name>A0ABX1APV5_9ACTN</name>
<gene>
    <name evidence="3" type="ORF">HCJ92_23140</name>
</gene>
<feature type="compositionally biased region" description="Low complexity" evidence="1">
    <location>
        <begin position="80"/>
        <end position="92"/>
    </location>
</feature>
<evidence type="ECO:0008006" key="5">
    <source>
        <dbReference type="Google" id="ProtNLM"/>
    </source>
</evidence>
<sequence>MPARRPWPHPLLACLLALSLTAGTASAAEAGRRHLQDEDDPGSGTGVNGGPSPATGAPDHPPAPGDPPAGLPTEDTTAEDPTGTDSGTDTGTDGTGGPPVEERDAAGVLSRLRSLYRQIGAAEEAARVGQERLRVQERRVAGVSAELAETRDALTAARAAAGRLAREEYRGGTALPSAIGTLLAADGRDPLAALHRRDVLERAGSRVAKLVTGLEAREERADSLAEHSRTELDTEQTLASVQEERHREVRARVGEAEEVLASLSDVEFAGLREVEQLADAEARREVAAGADPAAGPVGGETAADETAGDGTPGDDGRGTVDLPPSEAGRRAVAHARDGMARQDAAGRG</sequence>
<feature type="compositionally biased region" description="Basic and acidic residues" evidence="1">
    <location>
        <begin position="221"/>
        <end position="232"/>
    </location>
</feature>
<evidence type="ECO:0000256" key="1">
    <source>
        <dbReference type="SAM" id="MobiDB-lite"/>
    </source>
</evidence>
<organism evidence="3 4">
    <name type="scientific">Streptomyces spiramenti</name>
    <dbReference type="NCBI Taxonomy" id="2720606"/>
    <lineage>
        <taxon>Bacteria</taxon>
        <taxon>Bacillati</taxon>
        <taxon>Actinomycetota</taxon>
        <taxon>Actinomycetes</taxon>
        <taxon>Kitasatosporales</taxon>
        <taxon>Streptomycetaceae</taxon>
        <taxon>Streptomyces</taxon>
    </lineage>
</organism>
<feature type="region of interest" description="Disordered" evidence="1">
    <location>
        <begin position="282"/>
        <end position="348"/>
    </location>
</feature>
<dbReference type="Proteomes" id="UP000746503">
    <property type="component" value="Unassembled WGS sequence"/>
</dbReference>
<feature type="signal peptide" evidence="2">
    <location>
        <begin position="1"/>
        <end position="27"/>
    </location>
</feature>
<evidence type="ECO:0000313" key="3">
    <source>
        <dbReference type="EMBL" id="NJP69097.1"/>
    </source>
</evidence>
<dbReference type="EMBL" id="JAAVJB010000362">
    <property type="protein sequence ID" value="NJP69097.1"/>
    <property type="molecule type" value="Genomic_DNA"/>
</dbReference>
<proteinExistence type="predicted"/>
<feature type="compositionally biased region" description="Low complexity" evidence="1">
    <location>
        <begin position="287"/>
        <end position="301"/>
    </location>
</feature>
<protein>
    <recommendedName>
        <fullName evidence="5">Secreted protein</fullName>
    </recommendedName>
</protein>
<reference evidence="3 4" key="1">
    <citation type="submission" date="2020-03" db="EMBL/GenBank/DDBJ databases">
        <title>Draft genome of Streptomyces sp. ventii, isolated from the Axial Seamount in the Pacific Ocean, and resequencing of the two type strains Streptomyces lonarensis strain NCL 716 and Streptomyces bohaiensis strain 11A07.</title>
        <authorList>
            <person name="Loughran R.M."/>
            <person name="Pfannmuller K.M."/>
            <person name="Wasson B.J."/>
            <person name="Deadmond M.C."/>
            <person name="Paddock B.E."/>
            <person name="Koyack M.J."/>
            <person name="Gallegos D.A."/>
            <person name="Mitchell E.A."/>
            <person name="Ushijima B."/>
            <person name="Saw J.H."/>
            <person name="Mcphail K.L."/>
            <person name="Videau P."/>
        </authorList>
    </citation>
    <scope>NUCLEOTIDE SEQUENCE [LARGE SCALE GENOMIC DNA]</scope>
    <source>
        <strain evidence="4">5675061</strain>
    </source>
</reference>
<feature type="compositionally biased region" description="Pro residues" evidence="1">
    <location>
        <begin position="59"/>
        <end position="70"/>
    </location>
</feature>
<feature type="chain" id="PRO_5046167974" description="Secreted protein" evidence="2">
    <location>
        <begin position="28"/>
        <end position="348"/>
    </location>
</feature>
<feature type="region of interest" description="Disordered" evidence="1">
    <location>
        <begin position="24"/>
        <end position="108"/>
    </location>
</feature>
<evidence type="ECO:0000256" key="2">
    <source>
        <dbReference type="SAM" id="SignalP"/>
    </source>
</evidence>
<comment type="caution">
    <text evidence="3">The sequence shown here is derived from an EMBL/GenBank/DDBJ whole genome shotgun (WGS) entry which is preliminary data.</text>
</comment>
<keyword evidence="4" id="KW-1185">Reference proteome</keyword>
<keyword evidence="2" id="KW-0732">Signal</keyword>
<evidence type="ECO:0000313" key="4">
    <source>
        <dbReference type="Proteomes" id="UP000746503"/>
    </source>
</evidence>
<feature type="region of interest" description="Disordered" evidence="1">
    <location>
        <begin position="221"/>
        <end position="243"/>
    </location>
</feature>